<evidence type="ECO:0000256" key="2">
    <source>
        <dbReference type="ARBA" id="ARBA00023002"/>
    </source>
</evidence>
<organism evidence="4 5">
    <name type="scientific">Lachnospira intestinalis</name>
    <dbReference type="NCBI Taxonomy" id="3133158"/>
    <lineage>
        <taxon>Bacteria</taxon>
        <taxon>Bacillati</taxon>
        <taxon>Bacillota</taxon>
        <taxon>Clostridia</taxon>
        <taxon>Lachnospirales</taxon>
        <taxon>Lachnospiraceae</taxon>
        <taxon>Lachnospira</taxon>
    </lineage>
</organism>
<comment type="similarity">
    <text evidence="1">Belongs to the nitroreductase family.</text>
</comment>
<evidence type="ECO:0000256" key="1">
    <source>
        <dbReference type="ARBA" id="ARBA00007118"/>
    </source>
</evidence>
<name>A0ABV1H2E8_9FIRM</name>
<keyword evidence="2" id="KW-0560">Oxidoreductase</keyword>
<dbReference type="PANTHER" id="PTHR43673">
    <property type="entry name" value="NAD(P)H NITROREDUCTASE YDGI-RELATED"/>
    <property type="match status" value="1"/>
</dbReference>
<dbReference type="Gene3D" id="2.20.180.10">
    <property type="entry name" value="putative fmn-dependent nitroreductase like domains"/>
    <property type="match status" value="1"/>
</dbReference>
<dbReference type="InterPro" id="IPR029479">
    <property type="entry name" value="Nitroreductase"/>
</dbReference>
<dbReference type="InterPro" id="IPR023312">
    <property type="entry name" value="Put_nitroreductase_C_bac"/>
</dbReference>
<dbReference type="InterPro" id="IPR000415">
    <property type="entry name" value="Nitroreductase-like"/>
</dbReference>
<evidence type="ECO:0000259" key="3">
    <source>
        <dbReference type="Pfam" id="PF00881"/>
    </source>
</evidence>
<dbReference type="Proteomes" id="UP001546774">
    <property type="component" value="Unassembled WGS sequence"/>
</dbReference>
<proteinExistence type="inferred from homology"/>
<reference evidence="4" key="1">
    <citation type="submission" date="2024-03" db="EMBL/GenBank/DDBJ databases">
        <title>Human intestinal bacterial collection.</title>
        <authorList>
            <person name="Pauvert C."/>
            <person name="Hitch T.C.A."/>
            <person name="Clavel T."/>
        </authorList>
    </citation>
    <scope>NUCLEOTIDE SEQUENCE [LARGE SCALE GENOMIC DNA]</scope>
    <source>
        <strain evidence="4">CLA-AA-H89B</strain>
    </source>
</reference>
<accession>A0ABV1H2E8</accession>
<dbReference type="Pfam" id="PF00881">
    <property type="entry name" value="Nitroreductase"/>
    <property type="match status" value="2"/>
</dbReference>
<comment type="caution">
    <text evidence="4">The sequence shown here is derived from an EMBL/GenBank/DDBJ whole genome shotgun (WGS) entry which is preliminary data.</text>
</comment>
<evidence type="ECO:0000313" key="4">
    <source>
        <dbReference type="EMBL" id="MEQ2553511.1"/>
    </source>
</evidence>
<protein>
    <submittedName>
        <fullName evidence="4">Nitroreductase family protein</fullName>
    </submittedName>
</protein>
<keyword evidence="5" id="KW-1185">Reference proteome</keyword>
<dbReference type="Gene3D" id="3.40.109.10">
    <property type="entry name" value="NADH Oxidase"/>
    <property type="match status" value="1"/>
</dbReference>
<feature type="domain" description="Nitroreductase" evidence="3">
    <location>
        <begin position="94"/>
        <end position="148"/>
    </location>
</feature>
<feature type="domain" description="Nitroreductase" evidence="3">
    <location>
        <begin position="10"/>
        <end position="61"/>
    </location>
</feature>
<dbReference type="CDD" id="cd02062">
    <property type="entry name" value="Nitro_FMN_reductase"/>
    <property type="match status" value="1"/>
</dbReference>
<evidence type="ECO:0000313" key="5">
    <source>
        <dbReference type="Proteomes" id="UP001546774"/>
    </source>
</evidence>
<gene>
    <name evidence="4" type="ORF">WMO37_00560</name>
</gene>
<sequence>MIRELALKNRSYRRFYGEKKIDEKTLRELVDIARNTPSAANRQPLQYRLVCDDETNSRVYDCLGWAGYYKDWDGPVAEERPSAYIIMVTPQDVNPQWDEGIAGQTILLAATEQGLGGCFIGNIRKEKLAAVLNLPESYKVDLCIALGYPKEEVVLEDIAGDGDIHYYRDDNQVQHVPKKKLDDILI</sequence>
<dbReference type="PANTHER" id="PTHR43673:SF10">
    <property type="entry name" value="NADH DEHYDROGENASE_NAD(P)H NITROREDUCTASE XCC3605-RELATED"/>
    <property type="match status" value="1"/>
</dbReference>
<dbReference type="EMBL" id="JBBMFS010000001">
    <property type="protein sequence ID" value="MEQ2553511.1"/>
    <property type="molecule type" value="Genomic_DNA"/>
</dbReference>
<dbReference type="SUPFAM" id="SSF55469">
    <property type="entry name" value="FMN-dependent nitroreductase-like"/>
    <property type="match status" value="1"/>
</dbReference>